<dbReference type="EMBL" id="LBVO01000034">
    <property type="protein sequence ID" value="KKQ88329.1"/>
    <property type="molecule type" value="Genomic_DNA"/>
</dbReference>
<dbReference type="Pfam" id="PF18480">
    <property type="entry name" value="DUF5615"/>
    <property type="match status" value="1"/>
</dbReference>
<name>A0A0G0NR08_9BACT</name>
<comment type="caution">
    <text evidence="2">The sequence shown here is derived from an EMBL/GenBank/DDBJ whole genome shotgun (WGS) entry which is preliminary data.</text>
</comment>
<reference evidence="2 3" key="1">
    <citation type="journal article" date="2015" name="Nature">
        <title>rRNA introns, odd ribosomes, and small enigmatic genomes across a large radiation of phyla.</title>
        <authorList>
            <person name="Brown C.T."/>
            <person name="Hug L.A."/>
            <person name="Thomas B.C."/>
            <person name="Sharon I."/>
            <person name="Castelle C.J."/>
            <person name="Singh A."/>
            <person name="Wilkins M.J."/>
            <person name="Williams K.H."/>
            <person name="Banfield J.F."/>
        </authorList>
    </citation>
    <scope>NUCLEOTIDE SEQUENCE [LARGE SCALE GENOMIC DNA]</scope>
</reference>
<evidence type="ECO:0000313" key="3">
    <source>
        <dbReference type="Proteomes" id="UP000033934"/>
    </source>
</evidence>
<protein>
    <recommendedName>
        <fullName evidence="1">DUF5615 domain-containing protein</fullName>
    </recommendedName>
</protein>
<accession>A0A0G0NR08</accession>
<proteinExistence type="predicted"/>
<evidence type="ECO:0000259" key="1">
    <source>
        <dbReference type="Pfam" id="PF18480"/>
    </source>
</evidence>
<evidence type="ECO:0000313" key="2">
    <source>
        <dbReference type="EMBL" id="KKQ88329.1"/>
    </source>
</evidence>
<dbReference type="InterPro" id="IPR041049">
    <property type="entry name" value="DUF5615"/>
</dbReference>
<feature type="domain" description="DUF5615" evidence="1">
    <location>
        <begin position="1"/>
        <end position="109"/>
    </location>
</feature>
<organism evidence="2 3">
    <name type="scientific">Berkelbacteria bacterium GW2011_GWA2_38_9</name>
    <dbReference type="NCBI Taxonomy" id="1618334"/>
    <lineage>
        <taxon>Bacteria</taxon>
        <taxon>Candidatus Berkelbacteria</taxon>
    </lineage>
</organism>
<gene>
    <name evidence="2" type="ORF">UT11_C0034G0005</name>
</gene>
<dbReference type="AlphaFoldDB" id="A0A0G0NR08"/>
<dbReference type="Proteomes" id="UP000033934">
    <property type="component" value="Unassembled WGS sequence"/>
</dbReference>
<dbReference type="PATRIC" id="fig|1618334.3.peg.531"/>
<sequence>MKLLLDQNISRKLTPDLQRLFPGSSHVFILNLHQASDLEIWNYARDNDFIIVTQDSDFFEKSLIFGFPPKVIWLRSANTSTKNIRLLLVKFYREIIEFEKDETLGCLQIY</sequence>